<sequence>MVNIEEYSAPYREQVVAHILAIQRDEFGIAITRADQPDLDAIETFYRTGAGNFWLALDGGRVVGTIALIDIGNRQAALRKMFVAPDYRGAGRNTAGLLLAALLAWARQKGLGEIYLGTTAQFLAAHRFYEKRGFAPVAREDLPAAFPVMKVDTRFYKYSL</sequence>
<dbReference type="Gene3D" id="3.40.630.30">
    <property type="match status" value="1"/>
</dbReference>
<evidence type="ECO:0000256" key="1">
    <source>
        <dbReference type="ARBA" id="ARBA00022679"/>
    </source>
</evidence>
<dbReference type="EMBL" id="JAUOZS010000001">
    <property type="protein sequence ID" value="MDT8901585.1"/>
    <property type="molecule type" value="Genomic_DNA"/>
</dbReference>
<evidence type="ECO:0000313" key="3">
    <source>
        <dbReference type="EMBL" id="MDT8901585.1"/>
    </source>
</evidence>
<name>A0ABU3NYS1_9FIRM</name>
<evidence type="ECO:0000259" key="2">
    <source>
        <dbReference type="PROSITE" id="PS51186"/>
    </source>
</evidence>
<dbReference type="Pfam" id="PF00583">
    <property type="entry name" value="Acetyltransf_1"/>
    <property type="match status" value="1"/>
</dbReference>
<dbReference type="SUPFAM" id="SSF55729">
    <property type="entry name" value="Acyl-CoA N-acyltransferases (Nat)"/>
    <property type="match status" value="1"/>
</dbReference>
<keyword evidence="4" id="KW-1185">Reference proteome</keyword>
<accession>A0ABU3NYS1</accession>
<dbReference type="InterPro" id="IPR000182">
    <property type="entry name" value="GNAT_dom"/>
</dbReference>
<dbReference type="PANTHER" id="PTHR13947:SF37">
    <property type="entry name" value="LD18367P"/>
    <property type="match status" value="1"/>
</dbReference>
<keyword evidence="1" id="KW-0808">Transferase</keyword>
<dbReference type="InterPro" id="IPR050769">
    <property type="entry name" value="NAT_camello-type"/>
</dbReference>
<organism evidence="3 4">
    <name type="scientific">Anaeroselena agilis</name>
    <dbReference type="NCBI Taxonomy" id="3063788"/>
    <lineage>
        <taxon>Bacteria</taxon>
        <taxon>Bacillati</taxon>
        <taxon>Bacillota</taxon>
        <taxon>Negativicutes</taxon>
        <taxon>Acetonemataceae</taxon>
        <taxon>Anaeroselena</taxon>
    </lineage>
</organism>
<dbReference type="PROSITE" id="PS51186">
    <property type="entry name" value="GNAT"/>
    <property type="match status" value="1"/>
</dbReference>
<gene>
    <name evidence="3" type="ORF">Q4T40_10055</name>
</gene>
<proteinExistence type="predicted"/>
<dbReference type="Proteomes" id="UP001254848">
    <property type="component" value="Unassembled WGS sequence"/>
</dbReference>
<feature type="domain" description="N-acetyltransferase" evidence="2">
    <location>
        <begin position="2"/>
        <end position="154"/>
    </location>
</feature>
<evidence type="ECO:0000313" key="4">
    <source>
        <dbReference type="Proteomes" id="UP001254848"/>
    </source>
</evidence>
<comment type="caution">
    <text evidence="3">The sequence shown here is derived from an EMBL/GenBank/DDBJ whole genome shotgun (WGS) entry which is preliminary data.</text>
</comment>
<dbReference type="InterPro" id="IPR016181">
    <property type="entry name" value="Acyl_CoA_acyltransferase"/>
</dbReference>
<protein>
    <submittedName>
        <fullName evidence="3">GNAT family N-acetyltransferase</fullName>
    </submittedName>
</protein>
<dbReference type="PANTHER" id="PTHR13947">
    <property type="entry name" value="GNAT FAMILY N-ACETYLTRANSFERASE"/>
    <property type="match status" value="1"/>
</dbReference>
<dbReference type="RefSeq" id="WP_413780092.1">
    <property type="nucleotide sequence ID" value="NZ_JAUOZS010000001.1"/>
</dbReference>
<reference evidence="3 4" key="1">
    <citation type="submission" date="2023-07" db="EMBL/GenBank/DDBJ databases">
        <title>The novel representative of Negativicutes class, Anaeroselena agilis gen. nov. sp. nov.</title>
        <authorList>
            <person name="Prokofeva M.I."/>
            <person name="Elcheninov A.G."/>
            <person name="Klyukina A."/>
            <person name="Kublanov I.V."/>
            <person name="Frolov E.N."/>
            <person name="Podosokorskaya O.A."/>
        </authorList>
    </citation>
    <scope>NUCLEOTIDE SEQUENCE [LARGE SCALE GENOMIC DNA]</scope>
    <source>
        <strain evidence="3 4">4137-cl</strain>
    </source>
</reference>